<proteinExistence type="inferred from homology"/>
<evidence type="ECO:0000313" key="5">
    <source>
        <dbReference type="EMBL" id="SFK38739.1"/>
    </source>
</evidence>
<feature type="domain" description="PucR C-terminal helix-turn-helix" evidence="3">
    <location>
        <begin position="484"/>
        <end position="541"/>
    </location>
</feature>
<feature type="domain" description="Purine catabolism PurC-like" evidence="2">
    <location>
        <begin position="8"/>
        <end position="129"/>
    </location>
</feature>
<dbReference type="Gene3D" id="1.10.10.2840">
    <property type="entry name" value="PucR C-terminal helix-turn-helix domain"/>
    <property type="match status" value="1"/>
</dbReference>
<dbReference type="InterPro" id="IPR051448">
    <property type="entry name" value="CdaR-like_regulators"/>
</dbReference>
<comment type="similarity">
    <text evidence="1">Belongs to the CdaR family.</text>
</comment>
<keyword evidence="6" id="KW-1185">Reference proteome</keyword>
<gene>
    <name evidence="5" type="ORF">SAMN05518846_112158</name>
</gene>
<evidence type="ECO:0000313" key="6">
    <source>
        <dbReference type="Proteomes" id="UP000198915"/>
    </source>
</evidence>
<reference evidence="6" key="1">
    <citation type="submission" date="2016-10" db="EMBL/GenBank/DDBJ databases">
        <authorList>
            <person name="Varghese N."/>
            <person name="Submissions S."/>
        </authorList>
    </citation>
    <scope>NUCLEOTIDE SEQUENCE [LARGE SCALE GENOMIC DNA]</scope>
    <source>
        <strain evidence="6">OK042</strain>
    </source>
</reference>
<dbReference type="InterPro" id="IPR012914">
    <property type="entry name" value="PucR_dom"/>
</dbReference>
<dbReference type="RefSeq" id="WP_092272400.1">
    <property type="nucleotide sequence ID" value="NZ_FORT01000012.1"/>
</dbReference>
<dbReference type="EMBL" id="FORT01000012">
    <property type="protein sequence ID" value="SFK38739.1"/>
    <property type="molecule type" value="Genomic_DNA"/>
</dbReference>
<dbReference type="InterPro" id="IPR041522">
    <property type="entry name" value="CdaR_GGDEF"/>
</dbReference>
<evidence type="ECO:0000259" key="4">
    <source>
        <dbReference type="Pfam" id="PF17853"/>
    </source>
</evidence>
<organism evidence="5 6">
    <name type="scientific">Brevibacillus centrosporus</name>
    <dbReference type="NCBI Taxonomy" id="54910"/>
    <lineage>
        <taxon>Bacteria</taxon>
        <taxon>Bacillati</taxon>
        <taxon>Bacillota</taxon>
        <taxon>Bacilli</taxon>
        <taxon>Bacillales</taxon>
        <taxon>Paenibacillaceae</taxon>
        <taxon>Brevibacillus</taxon>
    </lineage>
</organism>
<evidence type="ECO:0000259" key="3">
    <source>
        <dbReference type="Pfam" id="PF13556"/>
    </source>
</evidence>
<dbReference type="Proteomes" id="UP000198915">
    <property type="component" value="Unassembled WGS sequence"/>
</dbReference>
<dbReference type="AlphaFoldDB" id="A0A1I3Z5D0"/>
<dbReference type="PANTHER" id="PTHR33744:SF1">
    <property type="entry name" value="DNA-BINDING TRANSCRIPTIONAL ACTIVATOR ADER"/>
    <property type="match status" value="1"/>
</dbReference>
<evidence type="ECO:0000256" key="1">
    <source>
        <dbReference type="ARBA" id="ARBA00006754"/>
    </source>
</evidence>
<dbReference type="Pfam" id="PF13556">
    <property type="entry name" value="HTH_30"/>
    <property type="match status" value="1"/>
</dbReference>
<dbReference type="Pfam" id="PF17853">
    <property type="entry name" value="GGDEF_2"/>
    <property type="match status" value="1"/>
</dbReference>
<sequence length="549" mass="62081">MITVRELIAVGGFDENAILAGDAFLEKELLGVTSFDSPDGHRWLRQGEFVLTTGFPFLSQTETIEAGLIQLIDSLADVGTPGLAIKLGRYIESLPFAVIEHAAQKQMPILSFPMEKAWSDVIVPVVRYIVDKQRSELEQTHAIYERFHRHLTIGAPVCQLAKLLQEALNASVTIYSPSHRWNWTSPFSELSQNIAWIERQCGHPAPPAIMNQPLVPLENGSYLRWLLCGQHKQGGILIDGLHRDLHSWEKVAIEQSAALLSLEMQRQQTVNETYQRFRNDFLQWLVSGHAGPRSVVTRRAQEVGWELDDHYFAVLLRADVASQTALTSWQENHSLLELINRYFSKTPHRILSGLDRNNHILLLVPFAEQQARHAESEIFSLLQQALLSTDVIPAISIGIGRHHLGWEGISESYREAQISLRTAFHTNSHTHTMGDHSPLRMQSYRDLALERILFAEQPNVEARVLAEECLSKIVQYDAEKNGQLLQTLQVFIQANGNHVDAAKSLFVHKNTIKYRLQLIRDLTGLHPESGQDQLLFRIALTVHAVGRHS</sequence>
<accession>A0A1I3Z5D0</accession>
<evidence type="ECO:0000259" key="2">
    <source>
        <dbReference type="Pfam" id="PF07905"/>
    </source>
</evidence>
<dbReference type="Pfam" id="PF07905">
    <property type="entry name" value="PucR"/>
    <property type="match status" value="1"/>
</dbReference>
<feature type="domain" description="CdaR GGDEF-like" evidence="4">
    <location>
        <begin position="293"/>
        <end position="421"/>
    </location>
</feature>
<dbReference type="PANTHER" id="PTHR33744">
    <property type="entry name" value="CARBOHYDRATE DIACID REGULATOR"/>
    <property type="match status" value="1"/>
</dbReference>
<dbReference type="InterPro" id="IPR025736">
    <property type="entry name" value="PucR_C-HTH_dom"/>
</dbReference>
<name>A0A1I3Z5D0_9BACL</name>
<dbReference type="STRING" id="1884381.SAMN05518846_112158"/>
<dbReference type="InterPro" id="IPR042070">
    <property type="entry name" value="PucR_C-HTH_sf"/>
</dbReference>
<protein>
    <submittedName>
        <fullName evidence="5">PucR C-terminal helix-turn-helix domain-containing protein</fullName>
    </submittedName>
</protein>